<sequence length="100" mass="11289">MVPEAPELAIRAVAERYCKDGEGQGKARYRWAMDQIAGDYLFVCPVAEVARIIKEIGVSGRQWHPYNPTKQNFFRIGLEPPQVKETAPAHRCTFLATLLT</sequence>
<organism evidence="1 2">
    <name type="scientific">Chelonia mydas</name>
    <name type="common">Green sea-turtle</name>
    <name type="synonym">Chelonia agassizi</name>
    <dbReference type="NCBI Taxonomy" id="8469"/>
    <lineage>
        <taxon>Eukaryota</taxon>
        <taxon>Metazoa</taxon>
        <taxon>Chordata</taxon>
        <taxon>Craniata</taxon>
        <taxon>Vertebrata</taxon>
        <taxon>Euteleostomi</taxon>
        <taxon>Archelosauria</taxon>
        <taxon>Testudinata</taxon>
        <taxon>Testudines</taxon>
        <taxon>Cryptodira</taxon>
        <taxon>Durocryptodira</taxon>
        <taxon>Americhelydia</taxon>
        <taxon>Chelonioidea</taxon>
        <taxon>Cheloniidae</taxon>
        <taxon>Chelonia</taxon>
    </lineage>
</organism>
<dbReference type="Proteomes" id="UP000031443">
    <property type="component" value="Unassembled WGS sequence"/>
</dbReference>
<dbReference type="InterPro" id="IPR029058">
    <property type="entry name" value="AB_hydrolase_fold"/>
</dbReference>
<gene>
    <name evidence="1" type="ORF">UY3_15031</name>
</gene>
<proteinExistence type="predicted"/>
<protein>
    <submittedName>
        <fullName evidence="1">Uncharacterized protein</fullName>
    </submittedName>
</protein>
<evidence type="ECO:0000313" key="1">
    <source>
        <dbReference type="EMBL" id="EMP27859.1"/>
    </source>
</evidence>
<reference evidence="2" key="1">
    <citation type="journal article" date="2013" name="Nat. Genet.">
        <title>The draft genomes of soft-shell turtle and green sea turtle yield insights into the development and evolution of the turtle-specific body plan.</title>
        <authorList>
            <person name="Wang Z."/>
            <person name="Pascual-Anaya J."/>
            <person name="Zadissa A."/>
            <person name="Li W."/>
            <person name="Niimura Y."/>
            <person name="Huang Z."/>
            <person name="Li C."/>
            <person name="White S."/>
            <person name="Xiong Z."/>
            <person name="Fang D."/>
            <person name="Wang B."/>
            <person name="Ming Y."/>
            <person name="Chen Y."/>
            <person name="Zheng Y."/>
            <person name="Kuraku S."/>
            <person name="Pignatelli M."/>
            <person name="Herrero J."/>
            <person name="Beal K."/>
            <person name="Nozawa M."/>
            <person name="Li Q."/>
            <person name="Wang J."/>
            <person name="Zhang H."/>
            <person name="Yu L."/>
            <person name="Shigenobu S."/>
            <person name="Wang J."/>
            <person name="Liu J."/>
            <person name="Flicek P."/>
            <person name="Searle S."/>
            <person name="Wang J."/>
            <person name="Kuratani S."/>
            <person name="Yin Y."/>
            <person name="Aken B."/>
            <person name="Zhang G."/>
            <person name="Irie N."/>
        </authorList>
    </citation>
    <scope>NUCLEOTIDE SEQUENCE [LARGE SCALE GENOMIC DNA]</scope>
</reference>
<dbReference type="SUPFAM" id="SSF53474">
    <property type="entry name" value="alpha/beta-Hydrolases"/>
    <property type="match status" value="1"/>
</dbReference>
<keyword evidence="2" id="KW-1185">Reference proteome</keyword>
<name>M7AT66_CHEMY</name>
<accession>M7AT66</accession>
<dbReference type="AlphaFoldDB" id="M7AT66"/>
<dbReference type="EMBL" id="KB566561">
    <property type="protein sequence ID" value="EMP27859.1"/>
    <property type="molecule type" value="Genomic_DNA"/>
</dbReference>
<evidence type="ECO:0000313" key="2">
    <source>
        <dbReference type="Proteomes" id="UP000031443"/>
    </source>
</evidence>